<name>A0A1H8DA32_9RHOB</name>
<evidence type="ECO:0008006" key="4">
    <source>
        <dbReference type="Google" id="ProtNLM"/>
    </source>
</evidence>
<sequence length="328" mass="34765">MRALLTTLLMLLALPAHALCGGPGIMDRLDATDRAAVAQAVADTPYPSGTLFSATRDGREITLVGTLHIHDPRLLPLANRVASRVAAADLLLVEAGPEEEAALTRAMATDPTLLFLSDGSTLPEQLDEPTWQALIAAASSRGVPAMLAAKMQPWYLSLLLSIPPCAMGDLNAGATGLDAMIVAQAETGGVPVQALEPWQTLFDVMRAPPLSEQVDQLRFALVPADLHDAMFASMLDSYFAGDIAELWEVSRAAMRLVPGIDPATAADLFDAAEQDLLTNRNRDWMPRIATAAATHDRIVIAVGAAHLPGTDGVLNLLAADGWTITRLD</sequence>
<dbReference type="STRING" id="245187.SAMN04488003_10872"/>
<dbReference type="RefSeq" id="WP_089901427.1">
    <property type="nucleotide sequence ID" value="NZ_FOCI01000008.1"/>
</dbReference>
<protein>
    <recommendedName>
        <fullName evidence="4">TraB family protein</fullName>
    </recommendedName>
</protein>
<dbReference type="Proteomes" id="UP000199585">
    <property type="component" value="Unassembled WGS sequence"/>
</dbReference>
<dbReference type="Pfam" id="PF01963">
    <property type="entry name" value="TraB_PrgY_gumN"/>
    <property type="match status" value="1"/>
</dbReference>
<feature type="chain" id="PRO_5011463007" description="TraB family protein" evidence="1">
    <location>
        <begin position="19"/>
        <end position="328"/>
    </location>
</feature>
<dbReference type="PANTHER" id="PTHR40590">
    <property type="entry name" value="CYTOPLASMIC PROTEIN-RELATED"/>
    <property type="match status" value="1"/>
</dbReference>
<feature type="signal peptide" evidence="1">
    <location>
        <begin position="1"/>
        <end position="18"/>
    </location>
</feature>
<accession>A0A1H8DA32</accession>
<keyword evidence="3" id="KW-1185">Reference proteome</keyword>
<dbReference type="InterPro" id="IPR047111">
    <property type="entry name" value="YbaP-like"/>
</dbReference>
<organism evidence="2 3">
    <name type="scientific">Loktanella fryxellensis</name>
    <dbReference type="NCBI Taxonomy" id="245187"/>
    <lineage>
        <taxon>Bacteria</taxon>
        <taxon>Pseudomonadati</taxon>
        <taxon>Pseudomonadota</taxon>
        <taxon>Alphaproteobacteria</taxon>
        <taxon>Rhodobacterales</taxon>
        <taxon>Roseobacteraceae</taxon>
        <taxon>Loktanella</taxon>
    </lineage>
</organism>
<reference evidence="2 3" key="1">
    <citation type="submission" date="2016-10" db="EMBL/GenBank/DDBJ databases">
        <authorList>
            <person name="de Groot N.N."/>
        </authorList>
    </citation>
    <scope>NUCLEOTIDE SEQUENCE [LARGE SCALE GENOMIC DNA]</scope>
    <source>
        <strain evidence="2 3">DSM 16213</strain>
    </source>
</reference>
<evidence type="ECO:0000256" key="1">
    <source>
        <dbReference type="SAM" id="SignalP"/>
    </source>
</evidence>
<dbReference type="CDD" id="cd14789">
    <property type="entry name" value="Tiki"/>
    <property type="match status" value="1"/>
</dbReference>
<evidence type="ECO:0000313" key="2">
    <source>
        <dbReference type="EMBL" id="SEN04143.1"/>
    </source>
</evidence>
<dbReference type="EMBL" id="FOCI01000008">
    <property type="protein sequence ID" value="SEN04143.1"/>
    <property type="molecule type" value="Genomic_DNA"/>
</dbReference>
<dbReference type="PANTHER" id="PTHR40590:SF1">
    <property type="entry name" value="CYTOPLASMIC PROTEIN"/>
    <property type="match status" value="1"/>
</dbReference>
<gene>
    <name evidence="2" type="ORF">SAMN04488003_10872</name>
</gene>
<dbReference type="InterPro" id="IPR002816">
    <property type="entry name" value="TraB/PrgY/GumN_fam"/>
</dbReference>
<keyword evidence="1" id="KW-0732">Signal</keyword>
<dbReference type="OrthoDB" id="9806326at2"/>
<proteinExistence type="predicted"/>
<dbReference type="AlphaFoldDB" id="A0A1H8DA32"/>
<evidence type="ECO:0000313" key="3">
    <source>
        <dbReference type="Proteomes" id="UP000199585"/>
    </source>
</evidence>